<dbReference type="RefSeq" id="WP_062525448.1">
    <property type="nucleotide sequence ID" value="NZ_CP048429.1"/>
</dbReference>
<organism evidence="5 7">
    <name type="scientific">Paenibacillus jilunlii</name>
    <dbReference type="NCBI Taxonomy" id="682956"/>
    <lineage>
        <taxon>Bacteria</taxon>
        <taxon>Bacillati</taxon>
        <taxon>Bacillota</taxon>
        <taxon>Bacilli</taxon>
        <taxon>Bacillales</taxon>
        <taxon>Paenibacillaceae</taxon>
        <taxon>Paenibacillus</taxon>
    </lineage>
</organism>
<gene>
    <name evidence="4" type="ORF">AML91_21080</name>
    <name evidence="5" type="ORF">SAMN05216191_12411</name>
</gene>
<dbReference type="Proteomes" id="UP000182783">
    <property type="component" value="Unassembled WGS sequence"/>
</dbReference>
<accession>A0A1G9Y128</accession>
<proteinExistence type="predicted"/>
<evidence type="ECO:0000256" key="2">
    <source>
        <dbReference type="ARBA" id="ARBA00022553"/>
    </source>
</evidence>
<name>A0A1G9Y128_9BACL</name>
<dbReference type="Gene3D" id="1.10.1200.10">
    <property type="entry name" value="ACP-like"/>
    <property type="match status" value="1"/>
</dbReference>
<dbReference type="PROSITE" id="PS00012">
    <property type="entry name" value="PHOSPHOPANTETHEINE"/>
    <property type="match status" value="1"/>
</dbReference>
<dbReference type="Pfam" id="PF00550">
    <property type="entry name" value="PP-binding"/>
    <property type="match status" value="1"/>
</dbReference>
<dbReference type="EMBL" id="LIPY01000120">
    <property type="protein sequence ID" value="KWX72324.1"/>
    <property type="molecule type" value="Genomic_DNA"/>
</dbReference>
<dbReference type="AlphaFoldDB" id="A0A1G9Y128"/>
<dbReference type="InterPro" id="IPR006162">
    <property type="entry name" value="Ppantetheine_attach_site"/>
</dbReference>
<dbReference type="EMBL" id="FNGM01000024">
    <property type="protein sequence ID" value="SDN02772.1"/>
    <property type="molecule type" value="Genomic_DNA"/>
</dbReference>
<keyword evidence="1" id="KW-0596">Phosphopantetheine</keyword>
<evidence type="ECO:0000313" key="5">
    <source>
        <dbReference type="EMBL" id="SDN02772.1"/>
    </source>
</evidence>
<dbReference type="InterPro" id="IPR036736">
    <property type="entry name" value="ACP-like_sf"/>
</dbReference>
<protein>
    <submittedName>
        <fullName evidence="4">Acyl carrier protein</fullName>
    </submittedName>
    <submittedName>
        <fullName evidence="5">Phosphopantetheine attachment site</fullName>
    </submittedName>
</protein>
<evidence type="ECO:0000256" key="1">
    <source>
        <dbReference type="ARBA" id="ARBA00022450"/>
    </source>
</evidence>
<dbReference type="OrthoDB" id="2659516at2"/>
<evidence type="ECO:0000313" key="7">
    <source>
        <dbReference type="Proteomes" id="UP000182783"/>
    </source>
</evidence>
<dbReference type="SUPFAM" id="SSF47336">
    <property type="entry name" value="ACP-like"/>
    <property type="match status" value="1"/>
</dbReference>
<sequence length="109" mass="11848">MITKNEIEAQLVQIYLKQMQVAAAGDATGDTTGNATTGNAAVQGNGIDFSGDHISLQDAGINSLGFIRLVVEIENAFQIQFEDDMLNIELFHSMQDLVAYIEREVNKAS</sequence>
<feature type="domain" description="Carrier" evidence="3">
    <location>
        <begin position="26"/>
        <end position="105"/>
    </location>
</feature>
<evidence type="ECO:0000313" key="6">
    <source>
        <dbReference type="Proteomes" id="UP000070252"/>
    </source>
</evidence>
<evidence type="ECO:0000259" key="3">
    <source>
        <dbReference type="PROSITE" id="PS50075"/>
    </source>
</evidence>
<dbReference type="InterPro" id="IPR009081">
    <property type="entry name" value="PP-bd_ACP"/>
</dbReference>
<reference evidence="4 6" key="1">
    <citation type="submission" date="2015-08" db="EMBL/GenBank/DDBJ databases">
        <title>Genome of Paenibacillus jilunlii.</title>
        <authorList>
            <person name="Sant'Anna F.H."/>
            <person name="Ambrosini A."/>
            <person name="Souza R."/>
            <person name="Bach E."/>
            <person name="Fernandes G."/>
            <person name="Balsanelli E."/>
            <person name="Baura V.A."/>
            <person name="Pedrosa F.O."/>
            <person name="Souza E.M."/>
            <person name="Passaglia L."/>
        </authorList>
    </citation>
    <scope>NUCLEOTIDE SEQUENCE [LARGE SCALE GENOMIC DNA]</scope>
    <source>
        <strain evidence="4 6">DSM 23019</strain>
    </source>
</reference>
<evidence type="ECO:0000313" key="4">
    <source>
        <dbReference type="EMBL" id="KWX72324.1"/>
    </source>
</evidence>
<dbReference type="PROSITE" id="PS50075">
    <property type="entry name" value="CARRIER"/>
    <property type="match status" value="1"/>
</dbReference>
<reference evidence="5 7" key="2">
    <citation type="submission" date="2016-10" db="EMBL/GenBank/DDBJ databases">
        <authorList>
            <person name="de Groot N.N."/>
        </authorList>
    </citation>
    <scope>NUCLEOTIDE SEQUENCE [LARGE SCALE GENOMIC DNA]</scope>
    <source>
        <strain evidence="5 7">CGMCC 1.10239</strain>
    </source>
</reference>
<keyword evidence="6" id="KW-1185">Reference proteome</keyword>
<dbReference type="Proteomes" id="UP000070252">
    <property type="component" value="Unassembled WGS sequence"/>
</dbReference>
<keyword evidence="2" id="KW-0597">Phosphoprotein</keyword>